<keyword evidence="4" id="KW-1185">Reference proteome</keyword>
<dbReference type="InterPro" id="IPR051450">
    <property type="entry name" value="Gfo/Idh/MocA_Oxidoreductases"/>
</dbReference>
<evidence type="ECO:0000259" key="1">
    <source>
        <dbReference type="Pfam" id="PF01408"/>
    </source>
</evidence>
<organism evidence="3 4">
    <name type="scientific">Terrimicrobium sacchariphilum</name>
    <dbReference type="NCBI Taxonomy" id="690879"/>
    <lineage>
        <taxon>Bacteria</taxon>
        <taxon>Pseudomonadati</taxon>
        <taxon>Verrucomicrobiota</taxon>
        <taxon>Terrimicrobiia</taxon>
        <taxon>Terrimicrobiales</taxon>
        <taxon>Terrimicrobiaceae</taxon>
        <taxon>Terrimicrobium</taxon>
    </lineage>
</organism>
<evidence type="ECO:0000259" key="2">
    <source>
        <dbReference type="Pfam" id="PF22725"/>
    </source>
</evidence>
<feature type="domain" description="GFO/IDH/MocA-like oxidoreductase" evidence="2">
    <location>
        <begin position="130"/>
        <end position="245"/>
    </location>
</feature>
<proteinExistence type="predicted"/>
<feature type="domain" description="Gfo/Idh/MocA-like oxidoreductase N-terminal" evidence="1">
    <location>
        <begin position="5"/>
        <end position="121"/>
    </location>
</feature>
<reference evidence="4" key="1">
    <citation type="journal article" date="2017" name="Genome Announc.">
        <title>Draft Genome Sequence of Terrimicrobium sacchariphilum NM-5T, a Facultative Anaerobic Soil Bacterium of the Class Spartobacteria.</title>
        <authorList>
            <person name="Qiu Y.L."/>
            <person name="Tourlousse D.M."/>
            <person name="Matsuura N."/>
            <person name="Ohashi A."/>
            <person name="Sekiguchi Y."/>
        </authorList>
    </citation>
    <scope>NUCLEOTIDE SEQUENCE [LARGE SCALE GENOMIC DNA]</scope>
    <source>
        <strain evidence="4">NM-5</strain>
    </source>
</reference>
<name>A0A146GFG5_TERSA</name>
<dbReference type="PANTHER" id="PTHR43377">
    <property type="entry name" value="BILIVERDIN REDUCTASE A"/>
    <property type="match status" value="1"/>
</dbReference>
<dbReference type="RefSeq" id="WP_075081039.1">
    <property type="nucleotide sequence ID" value="NZ_BDCO01000003.1"/>
</dbReference>
<dbReference type="Pfam" id="PF22725">
    <property type="entry name" value="GFO_IDH_MocA_C3"/>
    <property type="match status" value="1"/>
</dbReference>
<dbReference type="PANTHER" id="PTHR43377:SF2">
    <property type="entry name" value="BINDING ROSSMANN FOLD OXIDOREDUCTASE, PUTATIVE (AFU_ORTHOLOGUE AFUA_4G00560)-RELATED"/>
    <property type="match status" value="1"/>
</dbReference>
<dbReference type="Pfam" id="PF01408">
    <property type="entry name" value="GFO_IDH_MocA"/>
    <property type="match status" value="1"/>
</dbReference>
<dbReference type="OrthoDB" id="9783105at2"/>
<accession>A0A146GFG5</accession>
<dbReference type="InParanoid" id="A0A146GFG5"/>
<dbReference type="InterPro" id="IPR036291">
    <property type="entry name" value="NAD(P)-bd_dom_sf"/>
</dbReference>
<dbReference type="InterPro" id="IPR055170">
    <property type="entry name" value="GFO_IDH_MocA-like_dom"/>
</dbReference>
<dbReference type="AlphaFoldDB" id="A0A146GFG5"/>
<sequence length="338" mass="37356">MKSKRLIIAGMGSIGLRHARLYSALPGLNVEICDSREAGLHEARALLPNAPQWRDYSAAIASRPDYVLIATPHQAHAEMACLALENGCRVLCEKPMSHHLDEASQMTSCAQETGSPLAIGFHLRFHPSVVRLRAMLQSGEAGDLIFIRYRVDSLVTLENSRSRYQTHLPGALLMDYSHGLDLLHHLLGKPPERIFAQGVAGEIAGYSANPLVFDALFSYPSLQAELHLSYTGKPEVHCVEVTTSKFNIRLELNSGTFVRHQVADGTCEDLSFPFERDALYLAQWQAFQDFCDGLPSQICSAEQALETNRIMARLIDLLERDPEPASSSIFPAIQLSCS</sequence>
<dbReference type="STRING" id="690879.TSACC_3270"/>
<protein>
    <submittedName>
        <fullName evidence="3">Predicted dehydrogenase</fullName>
    </submittedName>
</protein>
<dbReference type="GO" id="GO:0000166">
    <property type="term" value="F:nucleotide binding"/>
    <property type="evidence" value="ECO:0007669"/>
    <property type="project" value="InterPro"/>
</dbReference>
<dbReference type="Proteomes" id="UP000076023">
    <property type="component" value="Unassembled WGS sequence"/>
</dbReference>
<dbReference type="Gene3D" id="3.40.50.720">
    <property type="entry name" value="NAD(P)-binding Rossmann-like Domain"/>
    <property type="match status" value="1"/>
</dbReference>
<dbReference type="SUPFAM" id="SSF51735">
    <property type="entry name" value="NAD(P)-binding Rossmann-fold domains"/>
    <property type="match status" value="1"/>
</dbReference>
<evidence type="ECO:0000313" key="4">
    <source>
        <dbReference type="Proteomes" id="UP000076023"/>
    </source>
</evidence>
<dbReference type="Gene3D" id="3.30.360.10">
    <property type="entry name" value="Dihydrodipicolinate Reductase, domain 2"/>
    <property type="match status" value="1"/>
</dbReference>
<comment type="caution">
    <text evidence="3">The sequence shown here is derived from an EMBL/GenBank/DDBJ whole genome shotgun (WGS) entry which is preliminary data.</text>
</comment>
<dbReference type="InterPro" id="IPR000683">
    <property type="entry name" value="Gfo/Idh/MocA-like_OxRdtase_N"/>
</dbReference>
<dbReference type="SUPFAM" id="SSF55347">
    <property type="entry name" value="Glyceraldehyde-3-phosphate dehydrogenase-like, C-terminal domain"/>
    <property type="match status" value="1"/>
</dbReference>
<gene>
    <name evidence="3" type="ORF">TSACC_3270</name>
</gene>
<dbReference type="EMBL" id="BDCO01000003">
    <property type="protein sequence ID" value="GAT35206.1"/>
    <property type="molecule type" value="Genomic_DNA"/>
</dbReference>
<evidence type="ECO:0000313" key="3">
    <source>
        <dbReference type="EMBL" id="GAT35206.1"/>
    </source>
</evidence>